<sequence length="312" mass="33112">MTAPGPGDLVADLRAARRRFSVEFSPAHDEATAERQWRAVERLQALRPVFASVTYGAGGGDRAGSVELATRLVRETDVRPLAHLTAVGQSTAELADVLDELVAGGVRDVLALRGDPDGDPRAPWEPHPEGLQHADQLVRLALQRGAGTVGVAAFPLGHPESPDLDTDLRHLLGKVAAGARFAIAQLTFDVEDFLRLRDRLAAAGSDLPVLPGLLPVTSPRVLEVTRRLTDGHEPSWLHRRLDPFLDDRGAFREEGMQVAVEDGRRLLAEGVEVLHLYSLNAASNVEALVTELGLAGPEGAPDGAPDGAGGAG</sequence>
<keyword evidence="5 8" id="KW-0274">FAD</keyword>
<reference evidence="9 10" key="1">
    <citation type="submission" date="2024-07" db="EMBL/GenBank/DDBJ databases">
        <authorList>
            <person name="Thanompreechachai J."/>
            <person name="Duangmal K."/>
        </authorList>
    </citation>
    <scope>NUCLEOTIDE SEQUENCE [LARGE SCALE GENOMIC DNA]</scope>
    <source>
        <strain evidence="9 10">LSe6-4</strain>
    </source>
</reference>
<dbReference type="PANTHER" id="PTHR45754">
    <property type="entry name" value="METHYLENETETRAHYDROFOLATE REDUCTASE"/>
    <property type="match status" value="1"/>
</dbReference>
<evidence type="ECO:0000256" key="1">
    <source>
        <dbReference type="ARBA" id="ARBA00001974"/>
    </source>
</evidence>
<dbReference type="EMBL" id="JBGFTU010000007">
    <property type="protein sequence ID" value="MEZ0164692.1"/>
    <property type="molecule type" value="Genomic_DNA"/>
</dbReference>
<keyword evidence="4 8" id="KW-0285">Flavoprotein</keyword>
<dbReference type="InterPro" id="IPR003171">
    <property type="entry name" value="Mehydrof_redctse-like"/>
</dbReference>
<dbReference type="Proteomes" id="UP001565927">
    <property type="component" value="Unassembled WGS sequence"/>
</dbReference>
<evidence type="ECO:0000256" key="7">
    <source>
        <dbReference type="ARBA" id="ARBA00048628"/>
    </source>
</evidence>
<comment type="similarity">
    <text evidence="3 8">Belongs to the methylenetetrahydrofolate reductase family.</text>
</comment>
<keyword evidence="6 8" id="KW-0560">Oxidoreductase</keyword>
<evidence type="ECO:0000256" key="4">
    <source>
        <dbReference type="ARBA" id="ARBA00022630"/>
    </source>
</evidence>
<evidence type="ECO:0000256" key="3">
    <source>
        <dbReference type="ARBA" id="ARBA00006743"/>
    </source>
</evidence>
<dbReference type="SUPFAM" id="SSF51730">
    <property type="entry name" value="FAD-linked oxidoreductase"/>
    <property type="match status" value="1"/>
</dbReference>
<evidence type="ECO:0000313" key="9">
    <source>
        <dbReference type="EMBL" id="MEZ0164692.1"/>
    </source>
</evidence>
<dbReference type="RefSeq" id="WP_370440930.1">
    <property type="nucleotide sequence ID" value="NZ_JBGFTU010000007.1"/>
</dbReference>
<dbReference type="InterPro" id="IPR029041">
    <property type="entry name" value="FAD-linked_oxidoreductase-like"/>
</dbReference>
<comment type="pathway">
    <text evidence="2 8">One-carbon metabolism; tetrahydrofolate interconversion.</text>
</comment>
<dbReference type="Gene3D" id="3.20.20.220">
    <property type="match status" value="1"/>
</dbReference>
<evidence type="ECO:0000256" key="2">
    <source>
        <dbReference type="ARBA" id="ARBA00004777"/>
    </source>
</evidence>
<protein>
    <recommendedName>
        <fullName evidence="8">Methylenetetrahydrofolate reductase</fullName>
    </recommendedName>
</protein>
<comment type="caution">
    <text evidence="9">The sequence shown here is derived from an EMBL/GenBank/DDBJ whole genome shotgun (WGS) entry which is preliminary data.</text>
</comment>
<name>A0ABV4H1I1_9ACTN</name>
<keyword evidence="10" id="KW-1185">Reference proteome</keyword>
<accession>A0ABV4H1I1</accession>
<dbReference type="CDD" id="cd00537">
    <property type="entry name" value="MTHFR"/>
    <property type="match status" value="1"/>
</dbReference>
<evidence type="ECO:0000256" key="8">
    <source>
        <dbReference type="RuleBase" id="RU003862"/>
    </source>
</evidence>
<proteinExistence type="inferred from homology"/>
<dbReference type="PANTHER" id="PTHR45754:SF3">
    <property type="entry name" value="METHYLENETETRAHYDROFOLATE REDUCTASE (NADPH)"/>
    <property type="match status" value="1"/>
</dbReference>
<gene>
    <name evidence="9" type="ORF">AB2L27_07925</name>
</gene>
<dbReference type="Pfam" id="PF02219">
    <property type="entry name" value="MTHFR"/>
    <property type="match status" value="1"/>
</dbReference>
<evidence type="ECO:0000256" key="6">
    <source>
        <dbReference type="ARBA" id="ARBA00023002"/>
    </source>
</evidence>
<evidence type="ECO:0000313" key="10">
    <source>
        <dbReference type="Proteomes" id="UP001565927"/>
    </source>
</evidence>
<comment type="cofactor">
    <cofactor evidence="1 8">
        <name>FAD</name>
        <dbReference type="ChEBI" id="CHEBI:57692"/>
    </cofactor>
</comment>
<evidence type="ECO:0000256" key="5">
    <source>
        <dbReference type="ARBA" id="ARBA00022827"/>
    </source>
</evidence>
<comment type="catalytic activity">
    <reaction evidence="7">
        <text>(6S)-5-methyl-5,6,7,8-tetrahydrofolate + NAD(+) = (6R)-5,10-methylene-5,6,7,8-tetrahydrofolate + NADH + H(+)</text>
        <dbReference type="Rhea" id="RHEA:19821"/>
        <dbReference type="ChEBI" id="CHEBI:15378"/>
        <dbReference type="ChEBI" id="CHEBI:15636"/>
        <dbReference type="ChEBI" id="CHEBI:18608"/>
        <dbReference type="ChEBI" id="CHEBI:57540"/>
        <dbReference type="ChEBI" id="CHEBI:57945"/>
        <dbReference type="EC" id="1.5.1.54"/>
    </reaction>
    <physiologicalReaction direction="right-to-left" evidence="7">
        <dbReference type="Rhea" id="RHEA:19823"/>
    </physiologicalReaction>
</comment>
<organism evidence="9 10">
    <name type="scientific">Kineococcus halophytocola</name>
    <dbReference type="NCBI Taxonomy" id="3234027"/>
    <lineage>
        <taxon>Bacteria</taxon>
        <taxon>Bacillati</taxon>
        <taxon>Actinomycetota</taxon>
        <taxon>Actinomycetes</taxon>
        <taxon>Kineosporiales</taxon>
        <taxon>Kineosporiaceae</taxon>
        <taxon>Kineococcus</taxon>
    </lineage>
</organism>